<dbReference type="InterPro" id="IPR002035">
    <property type="entry name" value="VWF_A"/>
</dbReference>
<dbReference type="PROSITE" id="PS50234">
    <property type="entry name" value="VWFA"/>
    <property type="match status" value="1"/>
</dbReference>
<organism evidence="2">
    <name type="scientific">uncultured gamma proteobacterium HF0130_26L16</name>
    <dbReference type="NCBI Taxonomy" id="723569"/>
    <lineage>
        <taxon>Bacteria</taxon>
        <taxon>Pseudomonadati</taxon>
        <taxon>Pseudomonadota</taxon>
        <taxon>Gammaproteobacteria</taxon>
        <taxon>environmental samples</taxon>
    </lineage>
</organism>
<reference evidence="2" key="1">
    <citation type="submission" date="2010-01" db="EMBL/GenBank/DDBJ databases">
        <title>Genome fragments of uncultured bacteria from the North Pacific subtropical Gyre.</title>
        <authorList>
            <person name="Pham V.D."/>
            <person name="Delong E.F."/>
        </authorList>
    </citation>
    <scope>NUCLEOTIDE SEQUENCE</scope>
</reference>
<dbReference type="SMART" id="SM00327">
    <property type="entry name" value="VWA"/>
    <property type="match status" value="1"/>
</dbReference>
<dbReference type="Gene3D" id="3.40.50.410">
    <property type="entry name" value="von Willebrand factor, type A domain"/>
    <property type="match status" value="1"/>
</dbReference>
<sequence>MNAIIRLISVVIFLGLLFPGATVRAEGNILYFILDASGSMWERVEGKPRIVIAKETLSSLIEKTPAEIRTGITAYGHRRKFDCSDIQEIVPLKSLDPMTKYQVQERISTLSAMGKTPITDSIRQTVDRLKTEEGRSTIVLISDGLESCGKDPCALTSELKSSGINFVMHVVGFGLTQEQEQKLSCISAAGEGKFFTAGNAADLLDALTVVKESVVEQVELTPVPEPEPVVQKVESSSTSIKIKAKGPGTVKLTPAPWVQEPRSWALSDVESGEILFQFKRQGVTPQKVPAGTYQLVWHQNEHRAAQVITEQIVKVKSGEIVEVPVTTGVRLNMPQWVETPYWWGLKAADDEPGRKPGVWFRDLPAQVVPTGRYELIWYQNEHRTTPVNLGAVDVQMDQLNEITVATGLQLVKADWVPEIRRRWWQLLDAEGQMVFKASNFEFKPQIVPPGEYQLIYRQTKHGATDSPLGPVIVKEGELAQFAVNTGVGFSYADGTEPPYMVEFSRLNQAGEVEVSVQLKKSWGPIPLQAGTYRVDYQEVKKGPVLTIVDSFDLPAGVFVEIEM</sequence>
<dbReference type="SUPFAM" id="SSF53300">
    <property type="entry name" value="vWA-like"/>
    <property type="match status" value="1"/>
</dbReference>
<name>E7C394_9GAMM</name>
<evidence type="ECO:0000259" key="1">
    <source>
        <dbReference type="PROSITE" id="PS50234"/>
    </source>
</evidence>
<protein>
    <submittedName>
        <fullName evidence="2">Uncharacterized protein containing a von Willebrand factor type A (VWA) domain</fullName>
    </submittedName>
</protein>
<dbReference type="InterPro" id="IPR036465">
    <property type="entry name" value="vWFA_dom_sf"/>
</dbReference>
<dbReference type="EMBL" id="GU567969">
    <property type="protein sequence ID" value="ADI21918.1"/>
    <property type="molecule type" value="Genomic_DNA"/>
</dbReference>
<dbReference type="AlphaFoldDB" id="E7C394"/>
<accession>E7C394</accession>
<proteinExistence type="predicted"/>
<dbReference type="Pfam" id="PF00092">
    <property type="entry name" value="VWA"/>
    <property type="match status" value="1"/>
</dbReference>
<feature type="domain" description="VWFA" evidence="1">
    <location>
        <begin position="29"/>
        <end position="218"/>
    </location>
</feature>
<evidence type="ECO:0000313" key="2">
    <source>
        <dbReference type="EMBL" id="ADI21918.1"/>
    </source>
</evidence>